<comment type="caution">
    <text evidence="2">The sequence shown here is derived from an EMBL/GenBank/DDBJ whole genome shotgun (WGS) entry which is preliminary data.</text>
</comment>
<feature type="transmembrane region" description="Helical" evidence="1">
    <location>
        <begin position="304"/>
        <end position="325"/>
    </location>
</feature>
<feature type="transmembrane region" description="Helical" evidence="1">
    <location>
        <begin position="237"/>
        <end position="255"/>
    </location>
</feature>
<feature type="transmembrane region" description="Helical" evidence="1">
    <location>
        <begin position="136"/>
        <end position="160"/>
    </location>
</feature>
<protein>
    <submittedName>
        <fullName evidence="2">ABC-2 family transporter protein</fullName>
    </submittedName>
</protein>
<accession>A0A5C5VV46</accession>
<feature type="transmembrane region" description="Helical" evidence="1">
    <location>
        <begin position="457"/>
        <end position="482"/>
    </location>
</feature>
<reference evidence="2 3" key="1">
    <citation type="submission" date="2019-02" db="EMBL/GenBank/DDBJ databases">
        <title>Deep-cultivation of Planctomycetes and their phenomic and genomic characterization uncovers novel biology.</title>
        <authorList>
            <person name="Wiegand S."/>
            <person name="Jogler M."/>
            <person name="Boedeker C."/>
            <person name="Pinto D."/>
            <person name="Vollmers J."/>
            <person name="Rivas-Marin E."/>
            <person name="Kohn T."/>
            <person name="Peeters S.H."/>
            <person name="Heuer A."/>
            <person name="Rast P."/>
            <person name="Oberbeckmann S."/>
            <person name="Bunk B."/>
            <person name="Jeske O."/>
            <person name="Meyerdierks A."/>
            <person name="Storesund J.E."/>
            <person name="Kallscheuer N."/>
            <person name="Luecker S."/>
            <person name="Lage O.M."/>
            <person name="Pohl T."/>
            <person name="Merkel B.J."/>
            <person name="Hornburger P."/>
            <person name="Mueller R.-W."/>
            <person name="Bruemmer F."/>
            <person name="Labrenz M."/>
            <person name="Spormann A.M."/>
            <person name="Op Den Camp H."/>
            <person name="Overmann J."/>
            <person name="Amann R."/>
            <person name="Jetten M.S.M."/>
            <person name="Mascher T."/>
            <person name="Medema M.H."/>
            <person name="Devos D.P."/>
            <person name="Kaster A.-K."/>
            <person name="Ovreas L."/>
            <person name="Rohde M."/>
            <person name="Galperin M.Y."/>
            <person name="Jogler C."/>
        </authorList>
    </citation>
    <scope>NUCLEOTIDE SEQUENCE [LARGE SCALE GENOMIC DNA]</scope>
    <source>
        <strain evidence="2 3">KOR42</strain>
    </source>
</reference>
<feature type="transmembrane region" description="Helical" evidence="1">
    <location>
        <begin position="494"/>
        <end position="515"/>
    </location>
</feature>
<feature type="transmembrane region" description="Helical" evidence="1">
    <location>
        <begin position="337"/>
        <end position="360"/>
    </location>
</feature>
<proteinExistence type="predicted"/>
<feature type="transmembrane region" description="Helical" evidence="1">
    <location>
        <begin position="425"/>
        <end position="445"/>
    </location>
</feature>
<keyword evidence="1" id="KW-0812">Transmembrane</keyword>
<keyword evidence="3" id="KW-1185">Reference proteome</keyword>
<evidence type="ECO:0000313" key="2">
    <source>
        <dbReference type="EMBL" id="TWT41481.1"/>
    </source>
</evidence>
<dbReference type="OrthoDB" id="240327at2"/>
<keyword evidence="1" id="KW-0472">Membrane</keyword>
<feature type="transmembrane region" description="Helical" evidence="1">
    <location>
        <begin position="52"/>
        <end position="73"/>
    </location>
</feature>
<keyword evidence="1" id="KW-1133">Transmembrane helix</keyword>
<dbReference type="RefSeq" id="WP_146512116.1">
    <property type="nucleotide sequence ID" value="NZ_SIHI01000044.1"/>
</dbReference>
<gene>
    <name evidence="2" type="ORF">KOR42_47940</name>
</gene>
<dbReference type="Pfam" id="PF12730">
    <property type="entry name" value="ABC2_membrane_4"/>
    <property type="match status" value="1"/>
</dbReference>
<organism evidence="2 3">
    <name type="scientific">Thalassoglobus neptunius</name>
    <dbReference type="NCBI Taxonomy" id="1938619"/>
    <lineage>
        <taxon>Bacteria</taxon>
        <taxon>Pseudomonadati</taxon>
        <taxon>Planctomycetota</taxon>
        <taxon>Planctomycetia</taxon>
        <taxon>Planctomycetales</taxon>
        <taxon>Planctomycetaceae</taxon>
        <taxon>Thalassoglobus</taxon>
    </lineage>
</organism>
<dbReference type="GO" id="GO:0005886">
    <property type="term" value="C:plasma membrane"/>
    <property type="evidence" value="ECO:0007669"/>
    <property type="project" value="UniProtKB-SubCell"/>
</dbReference>
<sequence length="525" mass="57662">MRKITALATRAMRVDARSLTPHLMRMGLAFFILMQLVSAGVAFSSQAPGKTFFQSIIYTNAIFASFVVTLLFANSITEEKEERTLPLLQIADVPALSILLGKFAPRMISILLILVVQLPYSLLAVTLGGVTLHQVLASYLAVAAYVVLIGNVSLWCSVIFRTTANAAGLAGILVLLYHALPALAHAILIYLQNDSVFGPVAVTGLKWMNTFWQTNVFVQLSQILAAGGREPYFSLQFASNMVIGCLFFGLSWMVFDWFNREIEAAPVARRATRRKAGSARRSRVWSHALVWKDFRFVAGGRRSIAYRMIAYSLLAFIVTGTHSGWNLRRIDLEESASIVAALLFFGFIPMEVALLVGATFHREVKDKTIANLMMLPKSTATIAYSKLAGAFIGVIPSLFFLLLSLAFAPEIVNEILKEIGRSENFLLGGIIIANVVAHLLLYYHLVAYISLSFNGWWALFIAYLVQYFGCIVPVSLVGIFVGAFNIRVPDGVEYLIGILAAAVVFVLVVLLHLLIGRALEKIAAA</sequence>
<evidence type="ECO:0000313" key="3">
    <source>
        <dbReference type="Proteomes" id="UP000317243"/>
    </source>
</evidence>
<feature type="transmembrane region" description="Helical" evidence="1">
    <location>
        <begin position="167"/>
        <end position="191"/>
    </location>
</feature>
<feature type="transmembrane region" description="Helical" evidence="1">
    <location>
        <begin position="108"/>
        <end position="130"/>
    </location>
</feature>
<feature type="transmembrane region" description="Helical" evidence="1">
    <location>
        <begin position="381"/>
        <end position="405"/>
    </location>
</feature>
<dbReference type="GO" id="GO:0140359">
    <property type="term" value="F:ABC-type transporter activity"/>
    <property type="evidence" value="ECO:0007669"/>
    <property type="project" value="InterPro"/>
</dbReference>
<dbReference type="AlphaFoldDB" id="A0A5C5VV46"/>
<evidence type="ECO:0000256" key="1">
    <source>
        <dbReference type="SAM" id="Phobius"/>
    </source>
</evidence>
<dbReference type="EMBL" id="SIHI01000044">
    <property type="protein sequence ID" value="TWT41481.1"/>
    <property type="molecule type" value="Genomic_DNA"/>
</dbReference>
<name>A0A5C5VV46_9PLAN</name>
<dbReference type="Proteomes" id="UP000317243">
    <property type="component" value="Unassembled WGS sequence"/>
</dbReference>